<dbReference type="PANTHER" id="PTHR30349:SF41">
    <property type="entry name" value="INTEGRASE_RECOMBINASE PROTEIN MJ0367-RELATED"/>
    <property type="match status" value="1"/>
</dbReference>
<dbReference type="GO" id="GO:0006310">
    <property type="term" value="P:DNA recombination"/>
    <property type="evidence" value="ECO:0007669"/>
    <property type="project" value="UniProtKB-KW"/>
</dbReference>
<protein>
    <submittedName>
        <fullName evidence="5">Integrase/recombinase XerC/integrase/recombinase XerD</fullName>
    </submittedName>
</protein>
<keyword evidence="6" id="KW-1185">Reference proteome</keyword>
<comment type="caution">
    <text evidence="5">The sequence shown here is derived from an EMBL/GenBank/DDBJ whole genome shotgun (WGS) entry which is preliminary data.</text>
</comment>
<dbReference type="SUPFAM" id="SSF56349">
    <property type="entry name" value="DNA breaking-rejoining enzymes"/>
    <property type="match status" value="1"/>
</dbReference>
<gene>
    <name evidence="5" type="ORF">BDK61_1470</name>
</gene>
<reference evidence="5 6" key="1">
    <citation type="submission" date="2018-10" db="EMBL/GenBank/DDBJ databases">
        <title>Genomic Encyclopedia of Archaeal and Bacterial Type Strains, Phase II (KMG-II): from individual species to whole genera.</title>
        <authorList>
            <person name="Goeker M."/>
        </authorList>
    </citation>
    <scope>NUCLEOTIDE SEQUENCE [LARGE SCALE GENOMIC DNA]</scope>
    <source>
        <strain evidence="5 6">DSM 11927</strain>
    </source>
</reference>
<dbReference type="Proteomes" id="UP000268233">
    <property type="component" value="Unassembled WGS sequence"/>
</dbReference>
<evidence type="ECO:0000259" key="4">
    <source>
        <dbReference type="PROSITE" id="PS51898"/>
    </source>
</evidence>
<evidence type="ECO:0000256" key="3">
    <source>
        <dbReference type="ARBA" id="ARBA00023172"/>
    </source>
</evidence>
<keyword evidence="1" id="KW-0229">DNA integration</keyword>
<name>A0A495R4P2_9EURY</name>
<evidence type="ECO:0000313" key="5">
    <source>
        <dbReference type="EMBL" id="RKS82170.1"/>
    </source>
</evidence>
<accession>A0A495R4P2</accession>
<organism evidence="5 6">
    <name type="scientific">Haloarcula quadrata</name>
    <dbReference type="NCBI Taxonomy" id="182779"/>
    <lineage>
        <taxon>Archaea</taxon>
        <taxon>Methanobacteriati</taxon>
        <taxon>Methanobacteriota</taxon>
        <taxon>Stenosarchaea group</taxon>
        <taxon>Halobacteria</taxon>
        <taxon>Halobacteriales</taxon>
        <taxon>Haloarculaceae</taxon>
        <taxon>Haloarcula</taxon>
    </lineage>
</organism>
<dbReference type="RefSeq" id="WP_121302859.1">
    <property type="nucleotide sequence ID" value="NZ_RBWW01000001.1"/>
</dbReference>
<feature type="domain" description="Tyr recombinase" evidence="4">
    <location>
        <begin position="7"/>
        <end position="200"/>
    </location>
</feature>
<dbReference type="PROSITE" id="PS51898">
    <property type="entry name" value="TYR_RECOMBINASE"/>
    <property type="match status" value="1"/>
</dbReference>
<dbReference type="Gene3D" id="1.10.443.10">
    <property type="entry name" value="Intergrase catalytic core"/>
    <property type="match status" value="1"/>
</dbReference>
<proteinExistence type="predicted"/>
<dbReference type="InterPro" id="IPR050090">
    <property type="entry name" value="Tyrosine_recombinase_XerCD"/>
</dbReference>
<dbReference type="Pfam" id="PF00589">
    <property type="entry name" value="Phage_integrase"/>
    <property type="match status" value="1"/>
</dbReference>
<evidence type="ECO:0000313" key="6">
    <source>
        <dbReference type="Proteomes" id="UP000268233"/>
    </source>
</evidence>
<dbReference type="PANTHER" id="PTHR30349">
    <property type="entry name" value="PHAGE INTEGRASE-RELATED"/>
    <property type="match status" value="1"/>
</dbReference>
<dbReference type="InterPro" id="IPR013762">
    <property type="entry name" value="Integrase-like_cat_sf"/>
</dbReference>
<dbReference type="EMBL" id="RBWW01000001">
    <property type="protein sequence ID" value="RKS82170.1"/>
    <property type="molecule type" value="Genomic_DNA"/>
</dbReference>
<evidence type="ECO:0000256" key="2">
    <source>
        <dbReference type="ARBA" id="ARBA00023125"/>
    </source>
</evidence>
<dbReference type="GO" id="GO:0003677">
    <property type="term" value="F:DNA binding"/>
    <property type="evidence" value="ECO:0007669"/>
    <property type="project" value="UniProtKB-KW"/>
</dbReference>
<keyword evidence="2" id="KW-0238">DNA-binding</keyword>
<dbReference type="InterPro" id="IPR011010">
    <property type="entry name" value="DNA_brk_join_enz"/>
</dbReference>
<keyword evidence="3" id="KW-0233">DNA recombination</keyword>
<evidence type="ECO:0000256" key="1">
    <source>
        <dbReference type="ARBA" id="ARBA00022908"/>
    </source>
</evidence>
<sequence length="200" mass="23232">MNSEVQSEQYWVKPEQVDEMKMAVYEASPDYLQARDKMIVRAGYQWGLRGKEIAGLDVEMFDLDDNALRLPTRIQKDYPTGRSPPPATIDLTNDDVSAVRDYLRERWKDSEALFPTRSSDRISTRSIENVIEKLAVEAEIRPYTTDGRGEPEDVTPHTLRHSVAYRMVEREGESLDAVQRRLRHATILTTQREYSHFDRI</sequence>
<dbReference type="AlphaFoldDB" id="A0A495R4P2"/>
<dbReference type="GO" id="GO:0015074">
    <property type="term" value="P:DNA integration"/>
    <property type="evidence" value="ECO:0007669"/>
    <property type="project" value="UniProtKB-KW"/>
</dbReference>
<dbReference type="InterPro" id="IPR002104">
    <property type="entry name" value="Integrase_catalytic"/>
</dbReference>